<evidence type="ECO:0000313" key="1">
    <source>
        <dbReference type="EMBL" id="CAG1982647.1"/>
    </source>
</evidence>
<dbReference type="EMBL" id="CAJPIJ010000127">
    <property type="protein sequence ID" value="CAG1982647.1"/>
    <property type="molecule type" value="Genomic_DNA"/>
</dbReference>
<protein>
    <submittedName>
        <fullName evidence="1">Uncharacterized protein</fullName>
    </submittedName>
</protein>
<dbReference type="AlphaFoldDB" id="A0A4U9EWJ7"/>
<organism evidence="1 3">
    <name type="scientific">Gibberella zeae</name>
    <name type="common">Wheat head blight fungus</name>
    <name type="synonym">Fusarium graminearum</name>
    <dbReference type="NCBI Taxonomy" id="5518"/>
    <lineage>
        <taxon>Eukaryota</taxon>
        <taxon>Fungi</taxon>
        <taxon>Dikarya</taxon>
        <taxon>Ascomycota</taxon>
        <taxon>Pezizomycotina</taxon>
        <taxon>Sordariomycetes</taxon>
        <taxon>Hypocreomycetidae</taxon>
        <taxon>Hypocreales</taxon>
        <taxon>Nectriaceae</taxon>
        <taxon>Fusarium</taxon>
    </lineage>
</organism>
<accession>A0A4U9EWJ7</accession>
<gene>
    <name evidence="2" type="ORF">FUG_LOCUS562379</name>
    <name evidence="1" type="ORF">MDCFG202_LOCUS228580</name>
</gene>
<evidence type="ECO:0000313" key="2">
    <source>
        <dbReference type="EMBL" id="VIO64234.1"/>
    </source>
</evidence>
<evidence type="ECO:0000313" key="3">
    <source>
        <dbReference type="Proteomes" id="UP000746612"/>
    </source>
</evidence>
<sequence>MAPAAKDSPTTEDSVQHWKSYVETHANTTEYVLERNERVLITKPGFDPSTIYIIVDACQNEEYRVKRASNNEIVAEAVKRVYIKRTL</sequence>
<reference evidence="1" key="2">
    <citation type="submission" date="2021-03" db="EMBL/GenBank/DDBJ databases">
        <authorList>
            <person name="Alouane T."/>
            <person name="Langin T."/>
            <person name="Bonhomme L."/>
        </authorList>
    </citation>
    <scope>NUCLEOTIDE SEQUENCE</scope>
    <source>
        <strain evidence="1">MDC_Fg202</strain>
    </source>
</reference>
<reference evidence="2" key="1">
    <citation type="submission" date="2019-04" db="EMBL/GenBank/DDBJ databases">
        <authorList>
            <person name="Melise S."/>
            <person name="Noan J."/>
            <person name="Okalmin O."/>
        </authorList>
    </citation>
    <scope>NUCLEOTIDE SEQUENCE</scope>
    <source>
        <strain evidence="2">FN9</strain>
    </source>
</reference>
<dbReference type="EMBL" id="CAAKMV010000196">
    <property type="protein sequence ID" value="VIO64234.1"/>
    <property type="molecule type" value="Genomic_DNA"/>
</dbReference>
<dbReference type="Proteomes" id="UP000746612">
    <property type="component" value="Unassembled WGS sequence"/>
</dbReference>
<name>A0A4U9EWJ7_GIBZA</name>
<proteinExistence type="predicted"/>